<feature type="domain" description="PABS" evidence="8">
    <location>
        <begin position="14"/>
        <end position="248"/>
    </location>
</feature>
<feature type="binding site" evidence="4">
    <location>
        <position position="119"/>
    </location>
    <ligand>
        <name>S-methyl-5'-thioadenosine</name>
        <dbReference type="ChEBI" id="CHEBI:17509"/>
    </ligand>
</feature>
<dbReference type="PATRIC" id="fig|1453497.3.peg.177"/>
<dbReference type="InterPro" id="IPR035246">
    <property type="entry name" value="Spermidine_synt_N"/>
</dbReference>
<feature type="binding site" evidence="4">
    <location>
        <position position="44"/>
    </location>
    <ligand>
        <name>S-methyl-5'-thioadenosine</name>
        <dbReference type="ChEBI" id="CHEBI:17509"/>
    </ligand>
</feature>
<evidence type="ECO:0000256" key="1">
    <source>
        <dbReference type="ARBA" id="ARBA00007867"/>
    </source>
</evidence>
<dbReference type="Pfam" id="PF01564">
    <property type="entry name" value="Spermine_synth"/>
    <property type="match status" value="1"/>
</dbReference>
<comment type="catalytic activity">
    <reaction evidence="4 7">
        <text>S-adenosyl 3-(methylsulfanyl)propylamine + putrescine = S-methyl-5'-thioadenosine + spermidine + H(+)</text>
        <dbReference type="Rhea" id="RHEA:12721"/>
        <dbReference type="ChEBI" id="CHEBI:15378"/>
        <dbReference type="ChEBI" id="CHEBI:17509"/>
        <dbReference type="ChEBI" id="CHEBI:57443"/>
        <dbReference type="ChEBI" id="CHEBI:57834"/>
        <dbReference type="ChEBI" id="CHEBI:326268"/>
        <dbReference type="EC" id="2.5.1.16"/>
    </reaction>
</comment>
<keyword evidence="10" id="KW-1185">Reference proteome</keyword>
<evidence type="ECO:0000256" key="5">
    <source>
        <dbReference type="PROSITE-ProRule" id="PRU00354"/>
    </source>
</evidence>
<evidence type="ECO:0000256" key="4">
    <source>
        <dbReference type="HAMAP-Rule" id="MF_00198"/>
    </source>
</evidence>
<dbReference type="Proteomes" id="UP000077339">
    <property type="component" value="Unassembled WGS sequence"/>
</dbReference>
<dbReference type="GO" id="GO:0005829">
    <property type="term" value="C:cytosol"/>
    <property type="evidence" value="ECO:0007669"/>
    <property type="project" value="TreeGrafter"/>
</dbReference>
<dbReference type="PROSITE" id="PS51006">
    <property type="entry name" value="PABS_2"/>
    <property type="match status" value="1"/>
</dbReference>
<dbReference type="Pfam" id="PF17284">
    <property type="entry name" value="Spermine_synt_N"/>
    <property type="match status" value="1"/>
</dbReference>
<proteinExistence type="inferred from homology"/>
<feature type="active site" description="Proton acceptor" evidence="4 5">
    <location>
        <position position="167"/>
    </location>
</feature>
<keyword evidence="2 4" id="KW-0808">Transferase</keyword>
<dbReference type="UniPathway" id="UPA00248">
    <property type="reaction ID" value="UER00314"/>
</dbReference>
<dbReference type="InterPro" id="IPR001045">
    <property type="entry name" value="Spermi_synthase"/>
</dbReference>
<dbReference type="GO" id="GO:0004766">
    <property type="term" value="F:spermidine synthase activity"/>
    <property type="evidence" value="ECO:0007669"/>
    <property type="project" value="UniProtKB-UniRule"/>
</dbReference>
<evidence type="ECO:0000256" key="3">
    <source>
        <dbReference type="ARBA" id="ARBA00023115"/>
    </source>
</evidence>
<dbReference type="InterPro" id="IPR037163">
    <property type="entry name" value="Spermidine_synt_N_sf"/>
</dbReference>
<sequence>MADLPERELRTMNHLIYKEYYTGGNTGLFMKMKKLVYSYQSPYQRIDIFEHPDLGMVFALDGITMMTEVDEFMYHEMLVHVPLFMHPNPKKVLIIGGGDGGSLREVLKHPGIEEAILCEIDPYVIDAARKYLPTSVDFDDPRAKIVNENGAEYIKQFNDYFDAIIIDSTDPTAGEGGHLFTKEFYQNCYKALKEDGVFSAETEDPFYDKGWVAIAHNRISSVFPITKLYMGFMTTYPSGMWSYAYASKKYHPLNDYDPERVKPFESELKYYNPEIHKASFALPNFVKDLIGVK</sequence>
<dbReference type="CDD" id="cd02440">
    <property type="entry name" value="AdoMet_MTases"/>
    <property type="match status" value="1"/>
</dbReference>
<dbReference type="Gene3D" id="2.30.140.10">
    <property type="entry name" value="Spermidine synthase, tetramerisation domain"/>
    <property type="match status" value="1"/>
</dbReference>
<dbReference type="RefSeq" id="WP_068347753.1">
    <property type="nucleotide sequence ID" value="NZ_JFHK01000015.1"/>
</dbReference>
<comment type="similarity">
    <text evidence="1 4 6">Belongs to the spermidine/spermine synthase family.</text>
</comment>
<evidence type="ECO:0000313" key="10">
    <source>
        <dbReference type="Proteomes" id="UP000077339"/>
    </source>
</evidence>
<dbReference type="OrthoDB" id="9793120at2"/>
<dbReference type="PROSITE" id="PS01330">
    <property type="entry name" value="PABS_1"/>
    <property type="match status" value="1"/>
</dbReference>
<comment type="pathway">
    <text evidence="4">Amine and polyamine biosynthesis; spermidine biosynthesis; spermidine from putrescine: step 1/1.</text>
</comment>
<feature type="binding site" evidence="4">
    <location>
        <begin position="167"/>
        <end position="170"/>
    </location>
    <ligand>
        <name>spermidine</name>
        <dbReference type="ChEBI" id="CHEBI:57834"/>
    </ligand>
</feature>
<comment type="function">
    <text evidence="4">Catalyzes the irreversible transfer of a propylamine group from the amino donor S-adenosylmethioninamine (decarboxy-AdoMet) to putrescine (1,4-diaminobutane) to yield spermidine.</text>
</comment>
<dbReference type="InterPro" id="IPR030374">
    <property type="entry name" value="PABS"/>
</dbReference>
<feature type="binding site" evidence="4">
    <location>
        <begin position="149"/>
        <end position="150"/>
    </location>
    <ligand>
        <name>S-methyl-5'-thioadenosine</name>
        <dbReference type="ChEBI" id="CHEBI:17509"/>
    </ligand>
</feature>
<dbReference type="NCBIfam" id="NF037959">
    <property type="entry name" value="MFS_SpdSyn"/>
    <property type="match status" value="1"/>
</dbReference>
<dbReference type="GO" id="GO:0008295">
    <property type="term" value="P:spermidine biosynthetic process"/>
    <property type="evidence" value="ECO:0007669"/>
    <property type="project" value="UniProtKB-UniRule"/>
</dbReference>
<comment type="caution">
    <text evidence="4">Lacks conserved residue(s) required for the propagation of feature annotation.</text>
</comment>
<keyword evidence="3 4" id="KW-0620">Polyamine biosynthesis</keyword>
<feature type="binding site" evidence="4">
    <location>
        <position position="75"/>
    </location>
    <ligand>
        <name>spermidine</name>
        <dbReference type="ChEBI" id="CHEBI:57834"/>
    </ligand>
</feature>
<dbReference type="PANTHER" id="PTHR11558">
    <property type="entry name" value="SPERMIDINE/SPERMINE SYNTHASE"/>
    <property type="match status" value="1"/>
</dbReference>
<dbReference type="HAMAP" id="MF_00198">
    <property type="entry name" value="Spermidine_synth"/>
    <property type="match status" value="1"/>
</dbReference>
<evidence type="ECO:0000256" key="7">
    <source>
        <dbReference type="RuleBase" id="RU003837"/>
    </source>
</evidence>
<dbReference type="AlphaFoldDB" id="A0A176K0M3"/>
<dbReference type="EMBL" id="JFHK01000015">
    <property type="protein sequence ID" value="OAA30091.1"/>
    <property type="molecule type" value="Genomic_DNA"/>
</dbReference>
<dbReference type="InterPro" id="IPR029063">
    <property type="entry name" value="SAM-dependent_MTases_sf"/>
</dbReference>
<gene>
    <name evidence="4" type="primary">speE</name>
    <name evidence="9" type="ORF">AT15_00835</name>
</gene>
<dbReference type="InterPro" id="IPR030373">
    <property type="entry name" value="PABS_CS"/>
</dbReference>
<evidence type="ECO:0000259" key="8">
    <source>
        <dbReference type="PROSITE" id="PS51006"/>
    </source>
</evidence>
<dbReference type="EC" id="2.5.1.16" evidence="4"/>
<keyword evidence="4 7" id="KW-0745">Spermidine biosynthesis</keyword>
<comment type="caution">
    <text evidence="9">The sequence shown here is derived from an EMBL/GenBank/DDBJ whole genome shotgun (WGS) entry which is preliminary data.</text>
</comment>
<evidence type="ECO:0000256" key="2">
    <source>
        <dbReference type="ARBA" id="ARBA00022679"/>
    </source>
</evidence>
<feature type="binding site" evidence="4">
    <location>
        <position position="99"/>
    </location>
    <ligand>
        <name>spermidine</name>
        <dbReference type="ChEBI" id="CHEBI:57834"/>
    </ligand>
</feature>
<evidence type="ECO:0000256" key="6">
    <source>
        <dbReference type="RuleBase" id="RU003836"/>
    </source>
</evidence>
<dbReference type="Gene3D" id="3.40.50.150">
    <property type="entry name" value="Vaccinia Virus protein VP39"/>
    <property type="match status" value="1"/>
</dbReference>
<name>A0A176K0M3_9BACT</name>
<dbReference type="SUPFAM" id="SSF53335">
    <property type="entry name" value="S-adenosyl-L-methionine-dependent methyltransferases"/>
    <property type="match status" value="1"/>
</dbReference>
<comment type="subunit">
    <text evidence="4">Homodimer or homotetramer.</text>
</comment>
<dbReference type="PANTHER" id="PTHR11558:SF11">
    <property type="entry name" value="SPERMIDINE SYNTHASE"/>
    <property type="match status" value="1"/>
</dbReference>
<dbReference type="STRING" id="1453497.AT15_00835"/>
<dbReference type="NCBIfam" id="TIGR00417">
    <property type="entry name" value="speE"/>
    <property type="match status" value="1"/>
</dbReference>
<dbReference type="NCBIfam" id="NF002010">
    <property type="entry name" value="PRK00811.1"/>
    <property type="match status" value="1"/>
</dbReference>
<evidence type="ECO:0000313" key="9">
    <source>
        <dbReference type="EMBL" id="OAA30091.1"/>
    </source>
</evidence>
<reference evidence="9 10" key="1">
    <citation type="submission" date="2014-02" db="EMBL/GenBank/DDBJ databases">
        <title>Kosmotoga genome sequencing.</title>
        <authorList>
            <person name="Pollo S.M."/>
            <person name="Charchuk R."/>
            <person name="Nesbo C.L."/>
        </authorList>
    </citation>
    <scope>NUCLEOTIDE SEQUENCE [LARGE SCALE GENOMIC DNA]</scope>
    <source>
        <strain evidence="9 10">S304</strain>
    </source>
</reference>
<protein>
    <recommendedName>
        <fullName evidence="4">Polyamine aminopropyltransferase</fullName>
    </recommendedName>
    <alternativeName>
        <fullName evidence="4">Putrescine aminopropyltransferase</fullName>
        <shortName evidence="4">PAPT</shortName>
    </alternativeName>
    <alternativeName>
        <fullName evidence="4">Spermidine synthase</fullName>
        <shortName evidence="4">SPDS</shortName>
        <shortName evidence="4">SPDSY</shortName>
        <ecNumber evidence="4">2.5.1.16</ecNumber>
    </alternativeName>
</protein>
<accession>A0A176K0M3</accession>
<organism evidence="9 10">
    <name type="scientific">Kosmotoga arenicorallina S304</name>
    <dbReference type="NCBI Taxonomy" id="1453497"/>
    <lineage>
        <taxon>Bacteria</taxon>
        <taxon>Thermotogati</taxon>
        <taxon>Thermotogota</taxon>
        <taxon>Thermotogae</taxon>
        <taxon>Kosmotogales</taxon>
        <taxon>Kosmotogaceae</taxon>
        <taxon>Kosmotoga</taxon>
    </lineage>
</organism>